<dbReference type="AlphaFoldDB" id="A0A8X6XQ55"/>
<evidence type="ECO:0000313" key="2">
    <source>
        <dbReference type="EMBL" id="GFY57444.1"/>
    </source>
</evidence>
<reference evidence="2" key="1">
    <citation type="submission" date="2020-08" db="EMBL/GenBank/DDBJ databases">
        <title>Multicomponent nature underlies the extraordinary mechanical properties of spider dragline silk.</title>
        <authorList>
            <person name="Kono N."/>
            <person name="Nakamura H."/>
            <person name="Mori M."/>
            <person name="Yoshida Y."/>
            <person name="Ohtoshi R."/>
            <person name="Malay A.D."/>
            <person name="Moran D.A.P."/>
            <person name="Tomita M."/>
            <person name="Numata K."/>
            <person name="Arakawa K."/>
        </authorList>
    </citation>
    <scope>NUCLEOTIDE SEQUENCE</scope>
</reference>
<proteinExistence type="predicted"/>
<comment type="caution">
    <text evidence="2">The sequence shown here is derived from an EMBL/GenBank/DDBJ whole genome shotgun (WGS) entry which is preliminary data.</text>
</comment>
<feature type="compositionally biased region" description="Polar residues" evidence="1">
    <location>
        <begin position="372"/>
        <end position="385"/>
    </location>
</feature>
<evidence type="ECO:0000256" key="1">
    <source>
        <dbReference type="SAM" id="MobiDB-lite"/>
    </source>
</evidence>
<evidence type="ECO:0000313" key="3">
    <source>
        <dbReference type="Proteomes" id="UP000886998"/>
    </source>
</evidence>
<dbReference type="EMBL" id="BMAV01011513">
    <property type="protein sequence ID" value="GFY57444.1"/>
    <property type="molecule type" value="Genomic_DNA"/>
</dbReference>
<organism evidence="2 3">
    <name type="scientific">Trichonephila inaurata madagascariensis</name>
    <dbReference type="NCBI Taxonomy" id="2747483"/>
    <lineage>
        <taxon>Eukaryota</taxon>
        <taxon>Metazoa</taxon>
        <taxon>Ecdysozoa</taxon>
        <taxon>Arthropoda</taxon>
        <taxon>Chelicerata</taxon>
        <taxon>Arachnida</taxon>
        <taxon>Araneae</taxon>
        <taxon>Araneomorphae</taxon>
        <taxon>Entelegynae</taxon>
        <taxon>Araneoidea</taxon>
        <taxon>Nephilidae</taxon>
        <taxon>Trichonephila</taxon>
        <taxon>Trichonephila inaurata</taxon>
    </lineage>
</organism>
<feature type="compositionally biased region" description="Polar residues" evidence="1">
    <location>
        <begin position="315"/>
        <end position="334"/>
    </location>
</feature>
<sequence>MEMTVSFFSSLSHTLEFRVKSGFMSKLSGSDSASLSLNVCVHTCLCAEKNSRAIKRKRAQYVKTLEETCDPSPKRVHLDKFFSYPFGMDPMLIYYYSHAHLWDNAFQAYPSVITKDGKTLYIPPDSFPQFFQKSMHSICNRLTLNPANVQKLIPAMKMPEEQTVFSYHAHKPETISKRPHIKKDPDHDSISCFDSEDAYSDTSFSTLSGTEDGLVSNLEDDEELQPSTESEFLELKKVLTDVDASLCTKIMSEVETLIAKYRKCLNVAVQGKKLYQMELEKLHYTQRAKLRKLWEKNKFLENKLKRFRNSAPMDVSTTEQSESQIVNVTSNPLSPHSPVAEKDSTSESNTSKSKIDNLPPEETDLKEVEETISASSPTQPKQTPNPEAEPLGK</sequence>
<gene>
    <name evidence="2" type="primary">AVEN_151717_1</name>
    <name evidence="2" type="ORF">TNIN_168541</name>
</gene>
<dbReference type="OrthoDB" id="6437125at2759"/>
<name>A0A8X6XQ55_9ARAC</name>
<keyword evidence="3" id="KW-1185">Reference proteome</keyword>
<protein>
    <submittedName>
        <fullName evidence="2">Uncharacterized protein</fullName>
    </submittedName>
</protein>
<accession>A0A8X6XQ55</accession>
<dbReference type="Proteomes" id="UP000886998">
    <property type="component" value="Unassembled WGS sequence"/>
</dbReference>
<feature type="region of interest" description="Disordered" evidence="1">
    <location>
        <begin position="311"/>
        <end position="393"/>
    </location>
</feature>